<name>A0A0P5TGN2_9CRUS</name>
<reference evidence="1 2" key="1">
    <citation type="submission" date="2016-03" db="EMBL/GenBank/DDBJ databases">
        <title>EvidentialGene: Evidence-directed Construction of Genes on Genomes.</title>
        <authorList>
            <person name="Gilbert D.G."/>
            <person name="Choi J.-H."/>
            <person name="Mockaitis K."/>
            <person name="Colbourne J."/>
            <person name="Pfrender M."/>
        </authorList>
    </citation>
    <scope>NUCLEOTIDE SEQUENCE [LARGE SCALE GENOMIC DNA]</scope>
    <source>
        <strain evidence="1 2">Xinb3</strain>
        <tissue evidence="1">Complete organism</tissue>
    </source>
</reference>
<evidence type="ECO:0000313" key="2">
    <source>
        <dbReference type="Proteomes" id="UP000076858"/>
    </source>
</evidence>
<organism evidence="1 2">
    <name type="scientific">Daphnia magna</name>
    <dbReference type="NCBI Taxonomy" id="35525"/>
    <lineage>
        <taxon>Eukaryota</taxon>
        <taxon>Metazoa</taxon>
        <taxon>Ecdysozoa</taxon>
        <taxon>Arthropoda</taxon>
        <taxon>Crustacea</taxon>
        <taxon>Branchiopoda</taxon>
        <taxon>Diplostraca</taxon>
        <taxon>Cladocera</taxon>
        <taxon>Anomopoda</taxon>
        <taxon>Daphniidae</taxon>
        <taxon>Daphnia</taxon>
    </lineage>
</organism>
<protein>
    <submittedName>
        <fullName evidence="1">Uncharacterized protein</fullName>
    </submittedName>
</protein>
<proteinExistence type="predicted"/>
<sequence>MMVSRSTEVLDFKPKHVLQPACWFRNLLMGCSTEASAPDHSWDVNGSLVFYDLEQSLS</sequence>
<dbReference type="Proteomes" id="UP000076858">
    <property type="component" value="Unassembled WGS sequence"/>
</dbReference>
<accession>A0A0P5TGN2</accession>
<keyword evidence="2" id="KW-1185">Reference proteome</keyword>
<evidence type="ECO:0000313" key="1">
    <source>
        <dbReference type="EMBL" id="KZR96810.1"/>
    </source>
</evidence>
<gene>
    <name evidence="1" type="ORF">APZ42_008641</name>
</gene>
<dbReference type="EMBL" id="LRGB01023606">
    <property type="protein sequence ID" value="KZR96810.1"/>
    <property type="molecule type" value="Genomic_DNA"/>
</dbReference>
<dbReference type="AlphaFoldDB" id="A0A0P5TGN2"/>
<comment type="caution">
    <text evidence="1">The sequence shown here is derived from an EMBL/GenBank/DDBJ whole genome shotgun (WGS) entry which is preliminary data.</text>
</comment>